<organism evidence="2 3">
    <name type="scientific">Parachitinimonas caeni</name>
    <dbReference type="NCBI Taxonomy" id="3031301"/>
    <lineage>
        <taxon>Bacteria</taxon>
        <taxon>Pseudomonadati</taxon>
        <taxon>Pseudomonadota</taxon>
        <taxon>Betaproteobacteria</taxon>
        <taxon>Neisseriales</taxon>
        <taxon>Chitinibacteraceae</taxon>
        <taxon>Parachitinimonas</taxon>
    </lineage>
</organism>
<feature type="compositionally biased region" description="Acidic residues" evidence="1">
    <location>
        <begin position="106"/>
        <end position="119"/>
    </location>
</feature>
<dbReference type="Proteomes" id="UP001172778">
    <property type="component" value="Unassembled WGS sequence"/>
</dbReference>
<accession>A0ABT7DZH1</accession>
<name>A0ABT7DZH1_9NEIS</name>
<feature type="region of interest" description="Disordered" evidence="1">
    <location>
        <begin position="28"/>
        <end position="53"/>
    </location>
</feature>
<evidence type="ECO:0000256" key="1">
    <source>
        <dbReference type="SAM" id="MobiDB-lite"/>
    </source>
</evidence>
<feature type="region of interest" description="Disordered" evidence="1">
    <location>
        <begin position="94"/>
        <end position="133"/>
    </location>
</feature>
<gene>
    <name evidence="2" type="ORF">PZA18_15535</name>
</gene>
<keyword evidence="3" id="KW-1185">Reference proteome</keyword>
<feature type="compositionally biased region" description="Polar residues" evidence="1">
    <location>
        <begin position="120"/>
        <end position="133"/>
    </location>
</feature>
<protein>
    <submittedName>
        <fullName evidence="2">Uncharacterized protein</fullName>
    </submittedName>
</protein>
<proteinExistence type="predicted"/>
<comment type="caution">
    <text evidence="2">The sequence shown here is derived from an EMBL/GenBank/DDBJ whole genome shotgun (WGS) entry which is preliminary data.</text>
</comment>
<sequence length="368" mass="42160">MYDCLDKSRADRAQSALNNISQRMDYKKSSRISNGWSKNSEKQYGEDFRGDGNPSSRFYAWSDNSQNNEARNFTSRNGDLWLSNREDARNMYDTCNETGSHRTDLSDVEDEAISEDEESTTAQASSDTETQRNGQYKYNLDIEFLHEQKSGTCDLGDSTFGRTTPKHETIFKSLSMTGNLVNILLQHRLDVDIKIRKKDDLFVDVGVLSHLQNINEGNWKDVVEDLTPNEMGKAPRNRYWSKKFVEDHEKNHASDAKDATERGIVNAKKHINDMNGGIELNDLGESVKNIAYKIIHNEDWKDYYGIDHPGAPAHDLRAGEIRTYNKGKNDYLNLVEGIKRHAEAKWGGWRGKKQNQIITDKKNGTFYK</sequence>
<evidence type="ECO:0000313" key="2">
    <source>
        <dbReference type="EMBL" id="MDK2125466.1"/>
    </source>
</evidence>
<reference evidence="2" key="1">
    <citation type="submission" date="2023-03" db="EMBL/GenBank/DDBJ databases">
        <title>Chitinimonas shenzhenensis gen. nov., sp. nov., a novel member of family Burkholderiaceae isolated from activated sludge collected in Shen Zhen, China.</title>
        <authorList>
            <person name="Wang X."/>
        </authorList>
    </citation>
    <scope>NUCLEOTIDE SEQUENCE</scope>
    <source>
        <strain evidence="2">DQS-5</strain>
    </source>
</reference>
<dbReference type="EMBL" id="JARRAF010000019">
    <property type="protein sequence ID" value="MDK2125466.1"/>
    <property type="molecule type" value="Genomic_DNA"/>
</dbReference>
<feature type="compositionally biased region" description="Basic and acidic residues" evidence="1">
    <location>
        <begin position="39"/>
        <end position="50"/>
    </location>
</feature>
<dbReference type="RefSeq" id="WP_284101776.1">
    <property type="nucleotide sequence ID" value="NZ_JARRAF010000019.1"/>
</dbReference>
<evidence type="ECO:0000313" key="3">
    <source>
        <dbReference type="Proteomes" id="UP001172778"/>
    </source>
</evidence>